<proteinExistence type="predicted"/>
<accession>A0A8H6WKI7</accession>
<evidence type="ECO:0000313" key="2">
    <source>
        <dbReference type="Proteomes" id="UP000613580"/>
    </source>
</evidence>
<protein>
    <submittedName>
        <fullName evidence="1">Uncharacterized protein</fullName>
    </submittedName>
</protein>
<sequence>MLARPLRLAENEERLSVANRNVKSSTVVFRGLNAAPTSFPPPTLQFTRAGLDDVVPSQNGAIQENRVDQTALSTKSPLCIEKIRPSHSEPAPNFPDFSSKPWFVPRAMSATRAYSTARFELFGHSHPSTSLASAPPPSPHTPSFPLVHNACSAFKPLSTASALLRMPARFFSSAFSLNSSHRCAHRGRRRQATCGSRVGCSRPWHLCPIIVALNNDEKLVLDLDCFPVLLGSHHGQDQRAYICSNARPSFLSFVAAINVHQSLINGDQQRIAPHHRCTSRSFAVVSGAACVFLDFVVVAINSDEHSIGGDLGLLIAMLHAHASVRGPNSNHFSLCSLAPLRHRRSTPSSTPTYPAYAPPAVWSSVSWTRAVLAPVRISNPFCDCVQRHRLSRSWLRAKNGCDHARRRRTIVHAHAVGISKLCRHHCRVEIRSIITSENFRKTTPRAARRSALERPRPNFAERVVSTLRRKPLRSGEAISLSATLASSYLGDVASVGGLHVTLTWAGLQRISGFCGAAFINFPLALRRRVSKPYSVILRNGFRRVHPHRYVVGALFDFCGTVFVKSTCAAAGARKTALRRTFDFCGTVLFAVAPLRSRQDSRRDARIKALRAADLAALFFFFAPSPSDAGFACLIRGAPT</sequence>
<keyword evidence="2" id="KW-1185">Reference proteome</keyword>
<dbReference type="EMBL" id="JACAZE010000004">
    <property type="protein sequence ID" value="KAF7318108.1"/>
    <property type="molecule type" value="Genomic_DNA"/>
</dbReference>
<dbReference type="AlphaFoldDB" id="A0A8H6WKI7"/>
<name>A0A8H6WKI7_MYCCL</name>
<evidence type="ECO:0000313" key="1">
    <source>
        <dbReference type="EMBL" id="KAF7318108.1"/>
    </source>
</evidence>
<dbReference type="Proteomes" id="UP000613580">
    <property type="component" value="Unassembled WGS sequence"/>
</dbReference>
<gene>
    <name evidence="1" type="ORF">HMN09_00318700</name>
</gene>
<organism evidence="1 2">
    <name type="scientific">Mycena chlorophos</name>
    <name type="common">Agaric fungus</name>
    <name type="synonym">Agaricus chlorophos</name>
    <dbReference type="NCBI Taxonomy" id="658473"/>
    <lineage>
        <taxon>Eukaryota</taxon>
        <taxon>Fungi</taxon>
        <taxon>Dikarya</taxon>
        <taxon>Basidiomycota</taxon>
        <taxon>Agaricomycotina</taxon>
        <taxon>Agaricomycetes</taxon>
        <taxon>Agaricomycetidae</taxon>
        <taxon>Agaricales</taxon>
        <taxon>Marasmiineae</taxon>
        <taxon>Mycenaceae</taxon>
        <taxon>Mycena</taxon>
    </lineage>
</organism>
<comment type="caution">
    <text evidence="1">The sequence shown here is derived from an EMBL/GenBank/DDBJ whole genome shotgun (WGS) entry which is preliminary data.</text>
</comment>
<reference evidence="1" key="1">
    <citation type="submission" date="2020-05" db="EMBL/GenBank/DDBJ databases">
        <title>Mycena genomes resolve the evolution of fungal bioluminescence.</title>
        <authorList>
            <person name="Tsai I.J."/>
        </authorList>
    </citation>
    <scope>NUCLEOTIDE SEQUENCE</scope>
    <source>
        <strain evidence="1">110903Hualien_Pintung</strain>
    </source>
</reference>